<feature type="domain" description="UBA" evidence="2">
    <location>
        <begin position="160"/>
        <end position="206"/>
    </location>
</feature>
<organism evidence="3 4">
    <name type="scientific">Tritrichomonas foetus</name>
    <dbReference type="NCBI Taxonomy" id="1144522"/>
    <lineage>
        <taxon>Eukaryota</taxon>
        <taxon>Metamonada</taxon>
        <taxon>Parabasalia</taxon>
        <taxon>Tritrichomonadida</taxon>
        <taxon>Tritrichomonadidae</taxon>
        <taxon>Tritrichomonas</taxon>
    </lineage>
</organism>
<dbReference type="Proteomes" id="UP000179807">
    <property type="component" value="Unassembled WGS sequence"/>
</dbReference>
<evidence type="ECO:0000256" key="1">
    <source>
        <dbReference type="SAM" id="MobiDB-lite"/>
    </source>
</evidence>
<feature type="compositionally biased region" description="Polar residues" evidence="1">
    <location>
        <begin position="139"/>
        <end position="148"/>
    </location>
</feature>
<evidence type="ECO:0000313" key="4">
    <source>
        <dbReference type="Proteomes" id="UP000179807"/>
    </source>
</evidence>
<proteinExistence type="predicted"/>
<dbReference type="SUPFAM" id="SSF46934">
    <property type="entry name" value="UBA-like"/>
    <property type="match status" value="1"/>
</dbReference>
<comment type="caution">
    <text evidence="3">The sequence shown here is derived from an EMBL/GenBank/DDBJ whole genome shotgun (WGS) entry which is preliminary data.</text>
</comment>
<dbReference type="InterPro" id="IPR015940">
    <property type="entry name" value="UBA"/>
</dbReference>
<dbReference type="RefSeq" id="XP_068366046.1">
    <property type="nucleotide sequence ID" value="XM_068499360.1"/>
</dbReference>
<dbReference type="VEuPathDB" id="TrichDB:TRFO_17057"/>
<protein>
    <recommendedName>
        <fullName evidence="2">UBA domain-containing protein</fullName>
    </recommendedName>
</protein>
<dbReference type="OrthoDB" id="10662505at2759"/>
<dbReference type="GeneID" id="94834064"/>
<accession>A0A1J4KTD2</accession>
<dbReference type="EMBL" id="MLAK01000552">
    <property type="protein sequence ID" value="OHT12910.1"/>
    <property type="molecule type" value="Genomic_DNA"/>
</dbReference>
<gene>
    <name evidence="3" type="ORF">TRFO_17057</name>
</gene>
<evidence type="ECO:0000313" key="3">
    <source>
        <dbReference type="EMBL" id="OHT12910.1"/>
    </source>
</evidence>
<reference evidence="3" key="1">
    <citation type="submission" date="2016-10" db="EMBL/GenBank/DDBJ databases">
        <authorList>
            <person name="Benchimol M."/>
            <person name="Almeida L.G."/>
            <person name="Vasconcelos A.T."/>
            <person name="Perreira-Neves A."/>
            <person name="Rosa I.A."/>
            <person name="Tasca T."/>
            <person name="Bogo M.R."/>
            <person name="de Souza W."/>
        </authorList>
    </citation>
    <scope>NUCLEOTIDE SEQUENCE [LARGE SCALE GENOMIC DNA]</scope>
    <source>
        <strain evidence="3">K</strain>
    </source>
</reference>
<keyword evidence="4" id="KW-1185">Reference proteome</keyword>
<dbReference type="InterPro" id="IPR009060">
    <property type="entry name" value="UBA-like_sf"/>
</dbReference>
<name>A0A1J4KTD2_9EUKA</name>
<dbReference type="Gene3D" id="1.10.8.10">
    <property type="entry name" value="DNA helicase RuvA subunit, C-terminal domain"/>
    <property type="match status" value="1"/>
</dbReference>
<sequence>MMQKRSIKITNIAEHKYHYFQFYDFETVGDIKKALIAKYDYPDTIQLNSSRLLLKNEQNLQEFDDNSEFTLTIPHNNAFSNQNVISSTATTTAAPTSMTEACASSSMTSSKLHRASDIDSSSSLPKPPAPKKQADQSANDLCSGSSADSAKPTKRLSDNPNDPDNFFEKVDLIKEMGFTNDEETIKEALRKHDYNISYAVAYIISNPMLCTKMPESLSEAVIKKLDKFTENERNEINKFVDEGHDQDQVVQVFEACGRDASSTRNILNSH</sequence>
<evidence type="ECO:0000259" key="2">
    <source>
        <dbReference type="PROSITE" id="PS50030"/>
    </source>
</evidence>
<dbReference type="PROSITE" id="PS50030">
    <property type="entry name" value="UBA"/>
    <property type="match status" value="1"/>
</dbReference>
<feature type="region of interest" description="Disordered" evidence="1">
    <location>
        <begin position="114"/>
        <end position="164"/>
    </location>
</feature>
<dbReference type="AlphaFoldDB" id="A0A1J4KTD2"/>